<comment type="caution">
    <text evidence="4">The sequence shown here is derived from an EMBL/GenBank/DDBJ whole genome shotgun (WGS) entry which is preliminary data.</text>
</comment>
<dbReference type="SUPFAM" id="SSF52540">
    <property type="entry name" value="P-loop containing nucleoside triphosphate hydrolases"/>
    <property type="match status" value="1"/>
</dbReference>
<feature type="domain" description="Anthranilate synthase component I N-terminal" evidence="3">
    <location>
        <begin position="337"/>
        <end position="387"/>
    </location>
</feature>
<feature type="region of interest" description="Disordered" evidence="1">
    <location>
        <begin position="417"/>
        <end position="445"/>
    </location>
</feature>
<dbReference type="SUPFAM" id="SSF56322">
    <property type="entry name" value="ADC synthase"/>
    <property type="match status" value="1"/>
</dbReference>
<gene>
    <name evidence="4" type="ORF">GCM10009849_15300</name>
</gene>
<dbReference type="InterPro" id="IPR019999">
    <property type="entry name" value="Anth_synth_I-like"/>
</dbReference>
<dbReference type="RefSeq" id="WP_344299112.1">
    <property type="nucleotide sequence ID" value="NZ_BAAAQW010000004.1"/>
</dbReference>
<evidence type="ECO:0000313" key="4">
    <source>
        <dbReference type="EMBL" id="GAA2199321.1"/>
    </source>
</evidence>
<organism evidence="4 5">
    <name type="scientific">Sinomonas flava</name>
    <dbReference type="NCBI Taxonomy" id="496857"/>
    <lineage>
        <taxon>Bacteria</taxon>
        <taxon>Bacillati</taxon>
        <taxon>Actinomycetota</taxon>
        <taxon>Actinomycetes</taxon>
        <taxon>Micrococcales</taxon>
        <taxon>Micrococcaceae</taxon>
        <taxon>Sinomonas</taxon>
    </lineage>
</organism>
<dbReference type="PANTHER" id="PTHR11236:SF18">
    <property type="entry name" value="AMINODEOXYCHORISMATE SYNTHASE"/>
    <property type="match status" value="1"/>
</dbReference>
<dbReference type="PANTHER" id="PTHR11236">
    <property type="entry name" value="AMINOBENZOATE/ANTHRANILATE SYNTHASE"/>
    <property type="match status" value="1"/>
</dbReference>
<dbReference type="PRINTS" id="PR00095">
    <property type="entry name" value="ANTSNTHASEI"/>
</dbReference>
<dbReference type="Gene3D" id="3.40.50.300">
    <property type="entry name" value="P-loop containing nucleotide triphosphate hydrolases"/>
    <property type="match status" value="1"/>
</dbReference>
<name>A0ABP5NI84_9MICC</name>
<dbReference type="Proteomes" id="UP001500432">
    <property type="component" value="Unassembled WGS sequence"/>
</dbReference>
<evidence type="ECO:0000256" key="1">
    <source>
        <dbReference type="SAM" id="MobiDB-lite"/>
    </source>
</evidence>
<dbReference type="Pfam" id="PF00425">
    <property type="entry name" value="Chorismate_bind"/>
    <property type="match status" value="1"/>
</dbReference>
<protein>
    <recommendedName>
        <fullName evidence="6">Aminodeoxychorismate synthase</fullName>
    </recommendedName>
</protein>
<dbReference type="InterPro" id="IPR005801">
    <property type="entry name" value="ADC_synthase"/>
</dbReference>
<accession>A0ABP5NI84</accession>
<dbReference type="EMBL" id="BAAAQW010000004">
    <property type="protein sequence ID" value="GAA2199321.1"/>
    <property type="molecule type" value="Genomic_DNA"/>
</dbReference>
<evidence type="ECO:0000313" key="5">
    <source>
        <dbReference type="Proteomes" id="UP001500432"/>
    </source>
</evidence>
<evidence type="ECO:0000259" key="2">
    <source>
        <dbReference type="Pfam" id="PF00425"/>
    </source>
</evidence>
<feature type="domain" description="Chorismate-utilising enzyme C-terminal" evidence="2">
    <location>
        <begin position="462"/>
        <end position="738"/>
    </location>
</feature>
<sequence length="752" mass="78460">MPSAHHGPARTPAVIAVDGRSGAGKTSLAVELAAALRTHRTVALVHLEAVYPGWDGLAAGIERCAAGILAPLRRGEAARWRAWDWAAGIDGEERVTAPADVVVLEGVGAGAARLRAFCDAVVWVDAEAAERKRRALERDGETYAPHWDRWAAQEEVWLADDDVRAAAAVVVASTGGTPDRPEGSTGQVLAALAELPALRDLLAPERSERESAGVVVRRVLARPDPERLFAELVGDSEHAVWLDASDAEVTPSDADVTPTDADVTPHARQDRLRSRFSIMADDGGLLGRRMAHERGTTEVVFGPATPTPVTATFPGPFFRWLDAAWGHATAPAVPGLDCGFALGWLGYLGYELKRECGGSDVDAGLPDAQLLFAARAVVLDHANGEVWVLALESSDAGSWIDKASAAINACADGVTSAPHGVTSPPHGVTSPPHGVTSAPHGVTSAPHGVTSAPVFAARDSAAAYMAKVSAAQAEIAEGNTYEVCLTTTLEATLPGRAGTPGGRTAVVPLETYCALRRRSPAPFAAFARFGGLSIASTSPERFLSLAADGALRAEPIKGTRRRRPGASAEEDAGVVRELATNPKDRAENLMIVDLLRNDLSHHAVPGSVGVSRLFAVESYATVHQLVSTIDARLRPGASRAEAVAAAFPPGSMTGAPKISTMEILDRLEAGPRGVYSGAIGYFSRTGAADLSVVIRTLVMERTAAGGAHDGATRLTLGVGGAVVADSDPADEYEEIRTKAFAVLDTLGSVFPA</sequence>
<dbReference type="Gene3D" id="3.60.120.10">
    <property type="entry name" value="Anthranilate synthase"/>
    <property type="match status" value="1"/>
</dbReference>
<dbReference type="InterPro" id="IPR006805">
    <property type="entry name" value="Anth_synth_I_N"/>
</dbReference>
<proteinExistence type="predicted"/>
<reference evidence="5" key="1">
    <citation type="journal article" date="2019" name="Int. J. Syst. Evol. Microbiol.">
        <title>The Global Catalogue of Microorganisms (GCM) 10K type strain sequencing project: providing services to taxonomists for standard genome sequencing and annotation.</title>
        <authorList>
            <consortium name="The Broad Institute Genomics Platform"/>
            <consortium name="The Broad Institute Genome Sequencing Center for Infectious Disease"/>
            <person name="Wu L."/>
            <person name="Ma J."/>
        </authorList>
    </citation>
    <scope>NUCLEOTIDE SEQUENCE [LARGE SCALE GENOMIC DNA]</scope>
    <source>
        <strain evidence="5">JCM 16034</strain>
    </source>
</reference>
<dbReference type="InterPro" id="IPR027417">
    <property type="entry name" value="P-loop_NTPase"/>
</dbReference>
<evidence type="ECO:0000259" key="3">
    <source>
        <dbReference type="Pfam" id="PF04715"/>
    </source>
</evidence>
<keyword evidence="5" id="KW-1185">Reference proteome</keyword>
<dbReference type="InterPro" id="IPR015890">
    <property type="entry name" value="Chorismate_C"/>
</dbReference>
<dbReference type="Pfam" id="PF04715">
    <property type="entry name" value="Anth_synt_I_N"/>
    <property type="match status" value="1"/>
</dbReference>
<evidence type="ECO:0008006" key="6">
    <source>
        <dbReference type="Google" id="ProtNLM"/>
    </source>
</evidence>